<dbReference type="GO" id="GO:0019305">
    <property type="term" value="P:dTDP-rhamnose biosynthetic process"/>
    <property type="evidence" value="ECO:0007669"/>
    <property type="project" value="UniProtKB-UniPathway"/>
</dbReference>
<feature type="domain" description="RmlD-like substrate binding" evidence="3">
    <location>
        <begin position="3"/>
        <end position="292"/>
    </location>
</feature>
<dbReference type="InterPro" id="IPR036291">
    <property type="entry name" value="NAD(P)-bd_dom_sf"/>
</dbReference>
<proteinExistence type="inferred from homology"/>
<dbReference type="Pfam" id="PF04321">
    <property type="entry name" value="RmlD_sub_bind"/>
    <property type="match status" value="1"/>
</dbReference>
<dbReference type="InterPro" id="IPR029903">
    <property type="entry name" value="RmlD-like-bd"/>
</dbReference>
<organism evidence="4 5">
    <name type="scientific">Chamaesiphon polymorphus CCALA 037</name>
    <dbReference type="NCBI Taxonomy" id="2107692"/>
    <lineage>
        <taxon>Bacteria</taxon>
        <taxon>Bacillati</taxon>
        <taxon>Cyanobacteriota</taxon>
        <taxon>Cyanophyceae</taxon>
        <taxon>Gomontiellales</taxon>
        <taxon>Chamaesiphonaceae</taxon>
        <taxon>Chamaesiphon</taxon>
    </lineage>
</organism>
<dbReference type="CDD" id="cd05254">
    <property type="entry name" value="dTDP_HR_like_SDR_e"/>
    <property type="match status" value="1"/>
</dbReference>
<keyword evidence="2" id="KW-0560">Oxidoreductase</keyword>
<keyword evidence="2" id="KW-0521">NADP</keyword>
<keyword evidence="5" id="KW-1185">Reference proteome</keyword>
<evidence type="ECO:0000256" key="2">
    <source>
        <dbReference type="RuleBase" id="RU364082"/>
    </source>
</evidence>
<reference evidence="4 5" key="1">
    <citation type="submission" date="2018-03" db="EMBL/GenBank/DDBJ databases">
        <title>The ancient ancestry and fast evolution of plastids.</title>
        <authorList>
            <person name="Moore K.R."/>
            <person name="Magnabosco C."/>
            <person name="Momper L."/>
            <person name="Gold D.A."/>
            <person name="Bosak T."/>
            <person name="Fournier G.P."/>
        </authorList>
    </citation>
    <scope>NUCLEOTIDE SEQUENCE [LARGE SCALE GENOMIC DNA]</scope>
    <source>
        <strain evidence="4 5">CCALA 037</strain>
    </source>
</reference>
<evidence type="ECO:0000313" key="5">
    <source>
        <dbReference type="Proteomes" id="UP000238937"/>
    </source>
</evidence>
<dbReference type="GO" id="GO:0008831">
    <property type="term" value="F:dTDP-4-dehydrorhamnose reductase activity"/>
    <property type="evidence" value="ECO:0007669"/>
    <property type="project" value="UniProtKB-EC"/>
</dbReference>
<dbReference type="OrthoDB" id="9803892at2"/>
<dbReference type="Proteomes" id="UP000238937">
    <property type="component" value="Unassembled WGS sequence"/>
</dbReference>
<gene>
    <name evidence="4" type="primary">rfbD</name>
    <name evidence="4" type="ORF">C7B77_27860</name>
</gene>
<dbReference type="InterPro" id="IPR005913">
    <property type="entry name" value="dTDP_dehydrorham_reduct"/>
</dbReference>
<dbReference type="PANTHER" id="PTHR10491:SF4">
    <property type="entry name" value="METHIONINE ADENOSYLTRANSFERASE 2 SUBUNIT BETA"/>
    <property type="match status" value="1"/>
</dbReference>
<dbReference type="SUPFAM" id="SSF51735">
    <property type="entry name" value="NAD(P)-binding Rossmann-fold domains"/>
    <property type="match status" value="1"/>
</dbReference>
<comment type="caution">
    <text evidence="4">The sequence shown here is derived from an EMBL/GenBank/DDBJ whole genome shotgun (WGS) entry which is preliminary data.</text>
</comment>
<dbReference type="UniPathway" id="UPA00124"/>
<accession>A0A2T1F7D9</accession>
<dbReference type="EMBL" id="PVWO01000658">
    <property type="protein sequence ID" value="PSB40915.1"/>
    <property type="molecule type" value="Genomic_DNA"/>
</dbReference>
<sequence length="294" mass="32183">MKEILILGQQGQVAWELQVTLATLGRVTVLGSQELDLADPDRIRAKIAALQPQIIVNAAAYTAVDKAESEPELAMAINGTAPGILAELARKSQALLIHYSTEYVFDGQKTTPYLETDTPNPVSAYGASKLAGEQAITQVDCAHLILRTTWVYGNRGKNFLLTILRLAAERPELKIVADQVGAPTWSRSIAEATAQIIAQSHPDRSNLRGIYNLSAAGKTSWHGFATEIVTRYRSHYPDRHLAIENILAIPATDYPTPAQRPAYSILDNSKVLADFGVQLPDWNASLGQLFARWQ</sequence>
<protein>
    <recommendedName>
        <fullName evidence="2">dTDP-4-dehydrorhamnose reductase</fullName>
        <ecNumber evidence="2">1.1.1.133</ecNumber>
    </recommendedName>
</protein>
<evidence type="ECO:0000259" key="3">
    <source>
        <dbReference type="Pfam" id="PF04321"/>
    </source>
</evidence>
<comment type="similarity">
    <text evidence="1 2">Belongs to the dTDP-4-dehydrorhamnose reductase family.</text>
</comment>
<dbReference type="Gene3D" id="3.90.25.10">
    <property type="entry name" value="UDP-galactose 4-epimerase, domain 1"/>
    <property type="match status" value="1"/>
</dbReference>
<dbReference type="EC" id="1.1.1.133" evidence="2"/>
<comment type="pathway">
    <text evidence="2">Carbohydrate biosynthesis; dTDP-L-rhamnose biosynthesis.</text>
</comment>
<dbReference type="PANTHER" id="PTHR10491">
    <property type="entry name" value="DTDP-4-DEHYDRORHAMNOSE REDUCTASE"/>
    <property type="match status" value="1"/>
</dbReference>
<name>A0A2T1F7D9_9CYAN</name>
<dbReference type="AlphaFoldDB" id="A0A2T1F7D9"/>
<dbReference type="GO" id="GO:0005829">
    <property type="term" value="C:cytosol"/>
    <property type="evidence" value="ECO:0007669"/>
    <property type="project" value="TreeGrafter"/>
</dbReference>
<dbReference type="Gene3D" id="3.40.50.720">
    <property type="entry name" value="NAD(P)-binding Rossmann-like Domain"/>
    <property type="match status" value="1"/>
</dbReference>
<evidence type="ECO:0000256" key="1">
    <source>
        <dbReference type="ARBA" id="ARBA00010944"/>
    </source>
</evidence>
<evidence type="ECO:0000313" key="4">
    <source>
        <dbReference type="EMBL" id="PSB40915.1"/>
    </source>
</evidence>
<comment type="function">
    <text evidence="2">Catalyzes the reduction of dTDP-6-deoxy-L-lyxo-4-hexulose to yield dTDP-L-rhamnose.</text>
</comment>
<dbReference type="NCBIfam" id="TIGR01214">
    <property type="entry name" value="rmlD"/>
    <property type="match status" value="1"/>
</dbReference>